<organism evidence="13 14">
    <name type="scientific">Arabidopsis thaliana</name>
    <name type="common">Mouse-ear cress</name>
    <dbReference type="NCBI Taxonomy" id="3702"/>
    <lineage>
        <taxon>Eukaryota</taxon>
        <taxon>Viridiplantae</taxon>
        <taxon>Streptophyta</taxon>
        <taxon>Embryophyta</taxon>
        <taxon>Tracheophyta</taxon>
        <taxon>Spermatophyta</taxon>
        <taxon>Magnoliopsida</taxon>
        <taxon>eudicotyledons</taxon>
        <taxon>Gunneridae</taxon>
        <taxon>Pentapetalae</taxon>
        <taxon>rosids</taxon>
        <taxon>malvids</taxon>
        <taxon>Brassicales</taxon>
        <taxon>Brassicaceae</taxon>
        <taxon>Camelineae</taxon>
        <taxon>Arabidopsis</taxon>
    </lineage>
</organism>
<evidence type="ECO:0000256" key="11">
    <source>
        <dbReference type="SAM" id="SignalP"/>
    </source>
</evidence>
<proteinExistence type="predicted"/>
<evidence type="ECO:0000256" key="2">
    <source>
        <dbReference type="ARBA" id="ARBA00022614"/>
    </source>
</evidence>
<evidence type="ECO:0000256" key="4">
    <source>
        <dbReference type="ARBA" id="ARBA00022729"/>
    </source>
</evidence>
<dbReference type="InterPro" id="IPR003591">
    <property type="entry name" value="Leu-rich_rpt_typical-subtyp"/>
</dbReference>
<keyword evidence="5" id="KW-0677">Repeat</keyword>
<evidence type="ECO:0000256" key="9">
    <source>
        <dbReference type="PROSITE-ProRule" id="PRU10141"/>
    </source>
</evidence>
<name>A0A7G2ECM5_ARATH</name>
<dbReference type="PANTHER" id="PTHR45631">
    <property type="entry name" value="OS07G0107800 PROTEIN-RELATED"/>
    <property type="match status" value="1"/>
</dbReference>
<dbReference type="EMBL" id="LR881467">
    <property type="protein sequence ID" value="CAD5319811.1"/>
    <property type="molecule type" value="Genomic_DNA"/>
</dbReference>
<dbReference type="GO" id="GO:0005524">
    <property type="term" value="F:ATP binding"/>
    <property type="evidence" value="ECO:0007669"/>
    <property type="project" value="UniProtKB-UniRule"/>
</dbReference>
<evidence type="ECO:0000256" key="3">
    <source>
        <dbReference type="ARBA" id="ARBA00022692"/>
    </source>
</evidence>
<dbReference type="InterPro" id="IPR000719">
    <property type="entry name" value="Prot_kinase_dom"/>
</dbReference>
<evidence type="ECO:0000259" key="12">
    <source>
        <dbReference type="PROSITE" id="PS50011"/>
    </source>
</evidence>
<gene>
    <name evidence="13" type="ORF">AT9943_LOCUS7977</name>
</gene>
<keyword evidence="3 10" id="KW-0812">Transmembrane</keyword>
<comment type="subcellular location">
    <subcellularLocation>
        <location evidence="1">Membrane</location>
        <topology evidence="1">Single-pass membrane protein</topology>
    </subcellularLocation>
</comment>
<evidence type="ECO:0000256" key="7">
    <source>
        <dbReference type="ARBA" id="ARBA00023136"/>
    </source>
</evidence>
<dbReference type="SUPFAM" id="SSF56112">
    <property type="entry name" value="Protein kinase-like (PK-like)"/>
    <property type="match status" value="1"/>
</dbReference>
<evidence type="ECO:0000256" key="8">
    <source>
        <dbReference type="ARBA" id="ARBA00023170"/>
    </source>
</evidence>
<keyword evidence="4 11" id="KW-0732">Signal</keyword>
<dbReference type="InterPro" id="IPR001611">
    <property type="entry name" value="Leu-rich_rpt"/>
</dbReference>
<dbReference type="InterPro" id="IPR024788">
    <property type="entry name" value="Malectin-like_Carb-bd_dom"/>
</dbReference>
<feature type="chain" id="PRO_5028973774" evidence="11">
    <location>
        <begin position="25"/>
        <end position="618"/>
    </location>
</feature>
<keyword evidence="8" id="KW-0675">Receptor</keyword>
<dbReference type="GO" id="GO:0004672">
    <property type="term" value="F:protein kinase activity"/>
    <property type="evidence" value="ECO:0007669"/>
    <property type="project" value="InterPro"/>
</dbReference>
<dbReference type="InterPro" id="IPR017441">
    <property type="entry name" value="Protein_kinase_ATP_BS"/>
</dbReference>
<dbReference type="PANTHER" id="PTHR45631:SF97">
    <property type="entry name" value="LEUCINE-RICH REPEAT PROTEIN KINASE FAMILY PROTEIN"/>
    <property type="match status" value="1"/>
</dbReference>
<dbReference type="Pfam" id="PF12819">
    <property type="entry name" value="Malectin_like"/>
    <property type="match status" value="1"/>
</dbReference>
<evidence type="ECO:0000313" key="13">
    <source>
        <dbReference type="EMBL" id="CAD5319811.1"/>
    </source>
</evidence>
<evidence type="ECO:0000256" key="6">
    <source>
        <dbReference type="ARBA" id="ARBA00022989"/>
    </source>
</evidence>
<feature type="domain" description="Protein kinase" evidence="12">
    <location>
        <begin position="560"/>
        <end position="618"/>
    </location>
</feature>
<keyword evidence="7 10" id="KW-0472">Membrane</keyword>
<feature type="signal peptide" evidence="11">
    <location>
        <begin position="1"/>
        <end position="24"/>
    </location>
</feature>
<dbReference type="AlphaFoldDB" id="A0A7G2ECM5"/>
<dbReference type="Proteomes" id="UP000516314">
    <property type="component" value="Chromosome 2"/>
</dbReference>
<accession>A0A7G2ECM5</accession>
<dbReference type="SMART" id="SM00369">
    <property type="entry name" value="LRR_TYP"/>
    <property type="match status" value="2"/>
</dbReference>
<keyword evidence="6 10" id="KW-1133">Transmembrane helix</keyword>
<dbReference type="InterPro" id="IPR011009">
    <property type="entry name" value="Kinase-like_dom_sf"/>
</dbReference>
<evidence type="ECO:0000256" key="1">
    <source>
        <dbReference type="ARBA" id="ARBA00004167"/>
    </source>
</evidence>
<keyword evidence="9" id="KW-0547">Nucleotide-binding</keyword>
<dbReference type="Pfam" id="PF13855">
    <property type="entry name" value="LRR_8"/>
    <property type="match status" value="1"/>
</dbReference>
<dbReference type="PROSITE" id="PS50011">
    <property type="entry name" value="PROTEIN_KINASE_DOM"/>
    <property type="match status" value="1"/>
</dbReference>
<dbReference type="InterPro" id="IPR032675">
    <property type="entry name" value="LRR_dom_sf"/>
</dbReference>
<dbReference type="GO" id="GO:0016020">
    <property type="term" value="C:membrane"/>
    <property type="evidence" value="ECO:0007669"/>
    <property type="project" value="UniProtKB-SubCell"/>
</dbReference>
<dbReference type="Gene3D" id="3.80.10.10">
    <property type="entry name" value="Ribonuclease Inhibitor"/>
    <property type="match status" value="1"/>
</dbReference>
<evidence type="ECO:0000256" key="5">
    <source>
        <dbReference type="ARBA" id="ARBA00022737"/>
    </source>
</evidence>
<keyword evidence="2" id="KW-0433">Leucine-rich repeat</keyword>
<reference evidence="13 14" key="1">
    <citation type="submission" date="2020-09" db="EMBL/GenBank/DDBJ databases">
        <authorList>
            <person name="Ashkenazy H."/>
        </authorList>
    </citation>
    <scope>NUCLEOTIDE SEQUENCE [LARGE SCALE GENOMIC DNA]</scope>
    <source>
        <strain evidence="14">cv. Cdm-0</strain>
    </source>
</reference>
<dbReference type="FunFam" id="3.80.10.10:FF:000129">
    <property type="entry name" value="Leucine-rich repeat receptor-like kinase"/>
    <property type="match status" value="1"/>
</dbReference>
<sequence>MNNYHKLTIALLMAAFSVLHLVQAQDQSGFISLDCGLLPNESPYTEISTGLIFSSDTDFIQSGIHGRINNEWEYKYKQYNALRYFPEGIRNCYNLTVKQGLNYLIRAGFAYGNYDGLSIYPRFDIYIGPNLWTSVFVKFKVEFEIIHTARSNFLQICLVKTGTTTPFISTLELRPLRNDSYSTQSGSLLLKDRNFYKSRYLRYPDDVYDRKWASYVVANEINTTVSVDSANPFRIPKIIATSATTPENANDSLTVFIFRENPSDKIFVYFHFAEIQDLQANDTREFDIICGNNITKSAYRPKKLQVDTVFNTLPKKCEGFSCDCELVRTQRSTLPPLLNAYEVYKVMEFPYAETYPTDVTALKNIQAAYGLSIISWQGDPCLPELLKWKGVECSYTDTSTPPRIISLDLPSRGLSGIIAPALRNLTELQRLDLSNNSLSGVVPEFLASMKSLTIINLGWNKLKGSVPKALHGREKKGLQLMIKGNPKLCADDWCKFKNKKILVPVVASIAGLVFIIALIVLIFIFKKKTTRKAQNQQPMKSSILTKKIRFTYPELQAMTNNFGRVIGEGGFGTVYQGSLSDTEHVAVKLLSQSSTQGYKQFKAEVSVLSLADMFFNKT</sequence>
<evidence type="ECO:0000313" key="14">
    <source>
        <dbReference type="Proteomes" id="UP000516314"/>
    </source>
</evidence>
<keyword evidence="9" id="KW-0067">ATP-binding</keyword>
<evidence type="ECO:0000256" key="10">
    <source>
        <dbReference type="SAM" id="Phobius"/>
    </source>
</evidence>
<feature type="binding site" evidence="9">
    <location>
        <position position="588"/>
    </location>
    <ligand>
        <name>ATP</name>
        <dbReference type="ChEBI" id="CHEBI:30616"/>
    </ligand>
</feature>
<dbReference type="Gene3D" id="3.30.200.20">
    <property type="entry name" value="Phosphorylase Kinase, domain 1"/>
    <property type="match status" value="1"/>
</dbReference>
<feature type="transmembrane region" description="Helical" evidence="10">
    <location>
        <begin position="501"/>
        <end position="525"/>
    </location>
</feature>
<protein>
    <submittedName>
        <fullName evidence="13">(thale cress) hypothetical protein</fullName>
    </submittedName>
</protein>
<dbReference type="SUPFAM" id="SSF52058">
    <property type="entry name" value="L domain-like"/>
    <property type="match status" value="1"/>
</dbReference>
<dbReference type="PROSITE" id="PS00107">
    <property type="entry name" value="PROTEIN_KINASE_ATP"/>
    <property type="match status" value="1"/>
</dbReference>